<evidence type="ECO:0000313" key="1">
    <source>
        <dbReference type="Proteomes" id="UP000515164"/>
    </source>
</evidence>
<proteinExistence type="predicted"/>
<keyword evidence="1" id="KW-1185">Reference proteome</keyword>
<name>A0A6P8N935_9HYME</name>
<feature type="non-terminal residue" evidence="2">
    <location>
        <position position="1"/>
    </location>
</feature>
<dbReference type="GeneID" id="117215276"/>
<dbReference type="AlphaFoldDB" id="A0A6P8N935"/>
<dbReference type="Proteomes" id="UP000515164">
    <property type="component" value="Unplaced"/>
</dbReference>
<evidence type="ECO:0000313" key="2">
    <source>
        <dbReference type="RefSeq" id="XP_033317553.1"/>
    </source>
</evidence>
<reference evidence="2" key="1">
    <citation type="submission" date="2025-08" db="UniProtKB">
        <authorList>
            <consortium name="RefSeq"/>
        </authorList>
    </citation>
    <scope>IDENTIFICATION</scope>
    <source>
        <tissue evidence="2">Muscle</tissue>
    </source>
</reference>
<dbReference type="RefSeq" id="XP_033317553.1">
    <property type="nucleotide sequence ID" value="XM_033461662.1"/>
</dbReference>
<accession>A0A6P8N935</accession>
<organism evidence="1 2">
    <name type="scientific">Bombus bifarius</name>
    <dbReference type="NCBI Taxonomy" id="103933"/>
    <lineage>
        <taxon>Eukaryota</taxon>
        <taxon>Metazoa</taxon>
        <taxon>Ecdysozoa</taxon>
        <taxon>Arthropoda</taxon>
        <taxon>Hexapoda</taxon>
        <taxon>Insecta</taxon>
        <taxon>Pterygota</taxon>
        <taxon>Neoptera</taxon>
        <taxon>Endopterygota</taxon>
        <taxon>Hymenoptera</taxon>
        <taxon>Apocrita</taxon>
        <taxon>Aculeata</taxon>
        <taxon>Apoidea</taxon>
        <taxon>Anthophila</taxon>
        <taxon>Apidae</taxon>
        <taxon>Bombus</taxon>
        <taxon>Pyrobombus</taxon>
    </lineage>
</organism>
<dbReference type="KEGG" id="bbif:117215276"/>
<gene>
    <name evidence="2" type="primary">LOC117215276</name>
</gene>
<protein>
    <submittedName>
        <fullName evidence="2">Uncharacterized protein LOC117215276</fullName>
    </submittedName>
</protein>
<sequence length="141" mass="15306">GQTILVKIQTVNTDSGKVVLNVANQDIKVEEATFDIGEEVGGTIIESSAQGLYLRVSRYKGQTVSTGFLLDGHMSPCMEIAALLASKYVPGHTLSALLFATVPNLILTRTFATQGRYRNFEKLKIGDCIPCTIKDMGIRLV</sequence>